<accession>A0A0D0AAU7</accession>
<feature type="region of interest" description="Disordered" evidence="1">
    <location>
        <begin position="216"/>
        <end position="236"/>
    </location>
</feature>
<sequence length="271" mass="30530">MPNGRRRGKQAYVPQVSKSNTVGHPANHPPQQENQAQSRHQCGHMPAVVTTSDDDKNFDIDNVSPSSNEDDQTPDRQVCSVPSNDMDRPIAPDPLLNMTGSGGRTASTFDVNYFFDCRTNSPSICKFCCDLRNRNPAKFDNKYPSRTIQYLKNTATSTLHLHIKKFHLLDYLDLALQKDRDWLIQVKVKKDCITNSYSLQELKSLVDRGVSLKNLPPHPIIPTPNPSSSNTNDDHRSGTPPFSIAIFHKSLVNFIIADDQLLQVVECKEFR</sequence>
<proteinExistence type="predicted"/>
<reference evidence="2 3" key="1">
    <citation type="submission" date="2014-04" db="EMBL/GenBank/DDBJ databases">
        <authorList>
            <consortium name="DOE Joint Genome Institute"/>
            <person name="Kuo A."/>
            <person name="Kohler A."/>
            <person name="Costa M.D."/>
            <person name="Nagy L.G."/>
            <person name="Floudas D."/>
            <person name="Copeland A."/>
            <person name="Barry K.W."/>
            <person name="Cichocki N."/>
            <person name="Veneault-Fourrey C."/>
            <person name="LaButti K."/>
            <person name="Lindquist E.A."/>
            <person name="Lipzen A."/>
            <person name="Lundell T."/>
            <person name="Morin E."/>
            <person name="Murat C."/>
            <person name="Sun H."/>
            <person name="Tunlid A."/>
            <person name="Henrissat B."/>
            <person name="Grigoriev I.V."/>
            <person name="Hibbett D.S."/>
            <person name="Martin F."/>
            <person name="Nordberg H.P."/>
            <person name="Cantor M.N."/>
            <person name="Hua S.X."/>
        </authorList>
    </citation>
    <scope>NUCLEOTIDE SEQUENCE [LARGE SCALE GENOMIC DNA]</scope>
    <source>
        <strain evidence="2 3">441</strain>
    </source>
</reference>
<evidence type="ECO:0000256" key="1">
    <source>
        <dbReference type="SAM" id="MobiDB-lite"/>
    </source>
</evidence>
<reference evidence="3" key="2">
    <citation type="submission" date="2015-01" db="EMBL/GenBank/DDBJ databases">
        <title>Evolutionary Origins and Diversification of the Mycorrhizal Mutualists.</title>
        <authorList>
            <consortium name="DOE Joint Genome Institute"/>
            <consortium name="Mycorrhizal Genomics Consortium"/>
            <person name="Kohler A."/>
            <person name="Kuo A."/>
            <person name="Nagy L.G."/>
            <person name="Floudas D."/>
            <person name="Copeland A."/>
            <person name="Barry K.W."/>
            <person name="Cichocki N."/>
            <person name="Veneault-Fourrey C."/>
            <person name="LaButti K."/>
            <person name="Lindquist E.A."/>
            <person name="Lipzen A."/>
            <person name="Lundell T."/>
            <person name="Morin E."/>
            <person name="Murat C."/>
            <person name="Riley R."/>
            <person name="Ohm R."/>
            <person name="Sun H."/>
            <person name="Tunlid A."/>
            <person name="Henrissat B."/>
            <person name="Grigoriev I.V."/>
            <person name="Hibbett D.S."/>
            <person name="Martin F."/>
        </authorList>
    </citation>
    <scope>NUCLEOTIDE SEQUENCE [LARGE SCALE GENOMIC DNA]</scope>
    <source>
        <strain evidence="3">441</strain>
    </source>
</reference>
<feature type="compositionally biased region" description="Pro residues" evidence="1">
    <location>
        <begin position="216"/>
        <end position="225"/>
    </location>
</feature>
<protein>
    <submittedName>
        <fullName evidence="2">Uncharacterized protein</fullName>
    </submittedName>
</protein>
<gene>
    <name evidence="2" type="ORF">PISMIDRAFT_5834</name>
</gene>
<keyword evidence="3" id="KW-1185">Reference proteome</keyword>
<feature type="region of interest" description="Disordered" evidence="1">
    <location>
        <begin position="1"/>
        <end position="94"/>
    </location>
</feature>
<feature type="compositionally biased region" description="Polar residues" evidence="1">
    <location>
        <begin position="29"/>
        <end position="40"/>
    </location>
</feature>
<evidence type="ECO:0000313" key="2">
    <source>
        <dbReference type="EMBL" id="KIK31367.1"/>
    </source>
</evidence>
<dbReference type="AlphaFoldDB" id="A0A0D0AAU7"/>
<dbReference type="EMBL" id="KN833685">
    <property type="protein sequence ID" value="KIK31367.1"/>
    <property type="molecule type" value="Genomic_DNA"/>
</dbReference>
<dbReference type="OrthoDB" id="10405114at2759"/>
<organism evidence="2 3">
    <name type="scientific">Pisolithus microcarpus 441</name>
    <dbReference type="NCBI Taxonomy" id="765257"/>
    <lineage>
        <taxon>Eukaryota</taxon>
        <taxon>Fungi</taxon>
        <taxon>Dikarya</taxon>
        <taxon>Basidiomycota</taxon>
        <taxon>Agaricomycotina</taxon>
        <taxon>Agaricomycetes</taxon>
        <taxon>Agaricomycetidae</taxon>
        <taxon>Boletales</taxon>
        <taxon>Sclerodermatineae</taxon>
        <taxon>Pisolithaceae</taxon>
        <taxon>Pisolithus</taxon>
    </lineage>
</organism>
<evidence type="ECO:0000313" key="3">
    <source>
        <dbReference type="Proteomes" id="UP000054018"/>
    </source>
</evidence>
<dbReference type="HOGENOM" id="CLU_1027182_0_0_1"/>
<dbReference type="Proteomes" id="UP000054018">
    <property type="component" value="Unassembled WGS sequence"/>
</dbReference>
<name>A0A0D0AAU7_9AGAM</name>